<gene>
    <name evidence="2" type="ORF">RM445_24555</name>
</gene>
<accession>A0ABU2NFP3</accession>
<evidence type="ECO:0000313" key="2">
    <source>
        <dbReference type="EMBL" id="MDT0352699.1"/>
    </source>
</evidence>
<keyword evidence="1" id="KW-0472">Membrane</keyword>
<organism evidence="2 3">
    <name type="scientific">Pseudonocardia charpentierae</name>
    <dbReference type="NCBI Taxonomy" id="3075545"/>
    <lineage>
        <taxon>Bacteria</taxon>
        <taxon>Bacillati</taxon>
        <taxon>Actinomycetota</taxon>
        <taxon>Actinomycetes</taxon>
        <taxon>Pseudonocardiales</taxon>
        <taxon>Pseudonocardiaceae</taxon>
        <taxon>Pseudonocardia</taxon>
    </lineage>
</organism>
<keyword evidence="1" id="KW-0812">Transmembrane</keyword>
<dbReference type="Pfam" id="PF11239">
    <property type="entry name" value="DUF3040"/>
    <property type="match status" value="1"/>
</dbReference>
<evidence type="ECO:0000256" key="1">
    <source>
        <dbReference type="SAM" id="Phobius"/>
    </source>
</evidence>
<proteinExistence type="predicted"/>
<dbReference type="RefSeq" id="WP_311559205.1">
    <property type="nucleotide sequence ID" value="NZ_JAVREJ010000020.1"/>
</dbReference>
<name>A0ABU2NFP3_9PSEU</name>
<protein>
    <submittedName>
        <fullName evidence="2">DUF3040 domain-containing protein</fullName>
    </submittedName>
</protein>
<comment type="caution">
    <text evidence="2">The sequence shown here is derived from an EMBL/GenBank/DDBJ whole genome shotgun (WGS) entry which is preliminary data.</text>
</comment>
<dbReference type="InterPro" id="IPR021401">
    <property type="entry name" value="DUF3040"/>
</dbReference>
<keyword evidence="1" id="KW-1133">Transmembrane helix</keyword>
<dbReference type="Proteomes" id="UP001183202">
    <property type="component" value="Unassembled WGS sequence"/>
</dbReference>
<evidence type="ECO:0000313" key="3">
    <source>
        <dbReference type="Proteomes" id="UP001183202"/>
    </source>
</evidence>
<feature type="transmembrane region" description="Helical" evidence="1">
    <location>
        <begin position="71"/>
        <end position="90"/>
    </location>
</feature>
<dbReference type="EMBL" id="JAVREJ010000020">
    <property type="protein sequence ID" value="MDT0352699.1"/>
    <property type="molecule type" value="Genomic_DNA"/>
</dbReference>
<feature type="transmembrane region" description="Helical" evidence="1">
    <location>
        <begin position="46"/>
        <end position="65"/>
    </location>
</feature>
<reference evidence="3" key="1">
    <citation type="submission" date="2023-07" db="EMBL/GenBank/DDBJ databases">
        <title>30 novel species of actinomycetes from the DSMZ collection.</title>
        <authorList>
            <person name="Nouioui I."/>
        </authorList>
    </citation>
    <scope>NUCLEOTIDE SEQUENCE [LARGE SCALE GENOMIC DNA]</scope>
    <source>
        <strain evidence="3">DSM 45834</strain>
    </source>
</reference>
<sequence>MPLSPQEERALAALEEELHADDPAFAAVLAATPSVRPSYLPSARTTLHVLSLLAALGALIAAGTLVGDRPLVLAVVTAALLVPWLVWVAGSRRR</sequence>
<keyword evidence="3" id="KW-1185">Reference proteome</keyword>